<accession>A0AAV4WYI8</accession>
<gene>
    <name evidence="2" type="ORF">CEXT_298191</name>
</gene>
<name>A0AAV4WYI8_CAEEX</name>
<comment type="caution">
    <text evidence="2">The sequence shown here is derived from an EMBL/GenBank/DDBJ whole genome shotgun (WGS) entry which is preliminary data.</text>
</comment>
<dbReference type="EMBL" id="BPLR01016954">
    <property type="protein sequence ID" value="GIY87566.1"/>
    <property type="molecule type" value="Genomic_DNA"/>
</dbReference>
<protein>
    <submittedName>
        <fullName evidence="2">Uncharacterized protein</fullName>
    </submittedName>
</protein>
<evidence type="ECO:0000313" key="3">
    <source>
        <dbReference type="Proteomes" id="UP001054945"/>
    </source>
</evidence>
<keyword evidence="3" id="KW-1185">Reference proteome</keyword>
<evidence type="ECO:0000256" key="1">
    <source>
        <dbReference type="SAM" id="MobiDB-lite"/>
    </source>
</evidence>
<evidence type="ECO:0000313" key="2">
    <source>
        <dbReference type="EMBL" id="GIY87566.1"/>
    </source>
</evidence>
<reference evidence="2 3" key="1">
    <citation type="submission" date="2021-06" db="EMBL/GenBank/DDBJ databases">
        <title>Caerostris extrusa draft genome.</title>
        <authorList>
            <person name="Kono N."/>
            <person name="Arakawa K."/>
        </authorList>
    </citation>
    <scope>NUCLEOTIDE SEQUENCE [LARGE SCALE GENOMIC DNA]</scope>
</reference>
<proteinExistence type="predicted"/>
<feature type="region of interest" description="Disordered" evidence="1">
    <location>
        <begin position="1"/>
        <end position="26"/>
    </location>
</feature>
<dbReference type="AlphaFoldDB" id="A0AAV4WYI8"/>
<organism evidence="2 3">
    <name type="scientific">Caerostris extrusa</name>
    <name type="common">Bark spider</name>
    <name type="synonym">Caerostris bankana</name>
    <dbReference type="NCBI Taxonomy" id="172846"/>
    <lineage>
        <taxon>Eukaryota</taxon>
        <taxon>Metazoa</taxon>
        <taxon>Ecdysozoa</taxon>
        <taxon>Arthropoda</taxon>
        <taxon>Chelicerata</taxon>
        <taxon>Arachnida</taxon>
        <taxon>Araneae</taxon>
        <taxon>Araneomorphae</taxon>
        <taxon>Entelegynae</taxon>
        <taxon>Araneoidea</taxon>
        <taxon>Araneidae</taxon>
        <taxon>Caerostris</taxon>
    </lineage>
</organism>
<dbReference type="Proteomes" id="UP001054945">
    <property type="component" value="Unassembled WGS sequence"/>
</dbReference>
<sequence length="119" mass="13571">MPSTEKGKATHVPLAPTVFEESKDTREKCPQSLMESLYWQQMLGWAHTPPFIKADLTCPVRLHAPSSKETTASSKLYFEKKDSIPKCKSEIEYLMVTFRGTSQLIWKNDGSEARFQEDS</sequence>